<protein>
    <recommendedName>
        <fullName evidence="2">Protein kinase domain-containing protein</fullName>
    </recommendedName>
</protein>
<sequence length="613" mass="68356">MSAVLGSDDVVTNQLLQVVYEGAAFCLALTSRFVSDFPAGFDDFNELNRIKTCTIDQQRIRLEQLVLAPLVSAFRSARAKDSAEKAELERARAELEKQLLSSRHDVQSLKPQLREQTVNPENDHRPAKRSGEEVNLDDTTNAALWAQAVAYGYAKKIAEVLPEPSGSLSNALAKEANDLAATYDGEMEGRRPIASLLRRILWVDSAQVFVYKNRSPSISVCRAAVKTAQAVYVYTAIDIKPKNKSLNDACLGQVLGYLYRIARAQPLRNRFTGMVSNVDRSVFVVLERGAFGHFKITHFAPVNWITALLHLRQLISDAREQPPDPGFSEDLGAMLNYLATTRRSTVGEFCDAGWRAAPHCELSLRSEIEILKKISPNAPPSLPQLVYYAKHHQEYRMLPVGAPANPVELKRRPFLARSVLQDVLQALEWLHKHVIVHRDVQWSNIVVVNECHGVLVDFRSAIELRAIELRAGDEKVPYQGGVLCCPPRLLCNVEHLYLPARADDYHAFVLLVNAMMLPTAFPDVVACRVIDLDTDEHDRLVRFWDDLKACHVWGQFVTAAEDEDVGKLRVLINLCAAPEYWTKGNLSVAAPVDNAVVIEPVVAGVQRMALCDG</sequence>
<dbReference type="SUPFAM" id="SSF56112">
    <property type="entry name" value="Protein kinase-like (PK-like)"/>
    <property type="match status" value="1"/>
</dbReference>
<proteinExistence type="predicted"/>
<feature type="region of interest" description="Disordered" evidence="1">
    <location>
        <begin position="102"/>
        <end position="134"/>
    </location>
</feature>
<dbReference type="InterPro" id="IPR000719">
    <property type="entry name" value="Prot_kinase_dom"/>
</dbReference>
<organism evidence="3 4">
    <name type="scientific">Sphaerosporella brunnea</name>
    <dbReference type="NCBI Taxonomy" id="1250544"/>
    <lineage>
        <taxon>Eukaryota</taxon>
        <taxon>Fungi</taxon>
        <taxon>Dikarya</taxon>
        <taxon>Ascomycota</taxon>
        <taxon>Pezizomycotina</taxon>
        <taxon>Pezizomycetes</taxon>
        <taxon>Pezizales</taxon>
        <taxon>Pyronemataceae</taxon>
        <taxon>Sphaerosporella</taxon>
    </lineage>
</organism>
<dbReference type="EMBL" id="VXIS01000214">
    <property type="protein sequence ID" value="KAA8896357.1"/>
    <property type="molecule type" value="Genomic_DNA"/>
</dbReference>
<dbReference type="Proteomes" id="UP000326924">
    <property type="component" value="Unassembled WGS sequence"/>
</dbReference>
<evidence type="ECO:0000313" key="4">
    <source>
        <dbReference type="Proteomes" id="UP000326924"/>
    </source>
</evidence>
<evidence type="ECO:0000259" key="2">
    <source>
        <dbReference type="PROSITE" id="PS50011"/>
    </source>
</evidence>
<dbReference type="InParanoid" id="A0A5J5EL20"/>
<gene>
    <name evidence="3" type="ORF">FN846DRAFT_893341</name>
</gene>
<evidence type="ECO:0000313" key="3">
    <source>
        <dbReference type="EMBL" id="KAA8896357.1"/>
    </source>
</evidence>
<feature type="compositionally biased region" description="Basic and acidic residues" evidence="1">
    <location>
        <begin position="121"/>
        <end position="132"/>
    </location>
</feature>
<dbReference type="InterPro" id="IPR011009">
    <property type="entry name" value="Kinase-like_dom_sf"/>
</dbReference>
<name>A0A5J5EL20_9PEZI</name>
<dbReference type="AlphaFoldDB" id="A0A5J5EL20"/>
<dbReference type="GO" id="GO:0004672">
    <property type="term" value="F:protein kinase activity"/>
    <property type="evidence" value="ECO:0007669"/>
    <property type="project" value="InterPro"/>
</dbReference>
<keyword evidence="4" id="KW-1185">Reference proteome</keyword>
<comment type="caution">
    <text evidence="3">The sequence shown here is derived from an EMBL/GenBank/DDBJ whole genome shotgun (WGS) entry which is preliminary data.</text>
</comment>
<evidence type="ECO:0000256" key="1">
    <source>
        <dbReference type="SAM" id="MobiDB-lite"/>
    </source>
</evidence>
<dbReference type="OrthoDB" id="3067618at2759"/>
<dbReference type="GO" id="GO:0005524">
    <property type="term" value="F:ATP binding"/>
    <property type="evidence" value="ECO:0007669"/>
    <property type="project" value="InterPro"/>
</dbReference>
<accession>A0A5J5EL20</accession>
<dbReference type="Gene3D" id="1.10.510.10">
    <property type="entry name" value="Transferase(Phosphotransferase) domain 1"/>
    <property type="match status" value="1"/>
</dbReference>
<dbReference type="PROSITE" id="PS50011">
    <property type="entry name" value="PROTEIN_KINASE_DOM"/>
    <property type="match status" value="1"/>
</dbReference>
<reference evidence="3 4" key="1">
    <citation type="submission" date="2019-09" db="EMBL/GenBank/DDBJ databases">
        <title>Draft genome of the ectomycorrhizal ascomycete Sphaerosporella brunnea.</title>
        <authorList>
            <consortium name="DOE Joint Genome Institute"/>
            <person name="Benucci G.M."/>
            <person name="Marozzi G."/>
            <person name="Antonielli L."/>
            <person name="Sanchez S."/>
            <person name="Marco P."/>
            <person name="Wang X."/>
            <person name="Falini L.B."/>
            <person name="Barry K."/>
            <person name="Haridas S."/>
            <person name="Lipzen A."/>
            <person name="Labutti K."/>
            <person name="Grigoriev I.V."/>
            <person name="Murat C."/>
            <person name="Martin F."/>
            <person name="Albertini E."/>
            <person name="Donnini D."/>
            <person name="Bonito G."/>
        </authorList>
    </citation>
    <scope>NUCLEOTIDE SEQUENCE [LARGE SCALE GENOMIC DNA]</scope>
    <source>
        <strain evidence="3 4">Sb_GMNB300</strain>
    </source>
</reference>
<feature type="domain" description="Protein kinase" evidence="2">
    <location>
        <begin position="280"/>
        <end position="613"/>
    </location>
</feature>